<dbReference type="PANTHER" id="PTHR43434">
    <property type="entry name" value="PHOSPHOGLYCOLATE PHOSPHATASE"/>
    <property type="match status" value="1"/>
</dbReference>
<dbReference type="Gene3D" id="1.10.150.240">
    <property type="entry name" value="Putative phosphatase, domain 2"/>
    <property type="match status" value="1"/>
</dbReference>
<keyword evidence="3" id="KW-0460">Magnesium</keyword>
<dbReference type="InterPro" id="IPR036412">
    <property type="entry name" value="HAD-like_sf"/>
</dbReference>
<keyword evidence="1" id="KW-0479">Metal-binding</keyword>
<keyword evidence="6" id="KW-1185">Reference proteome</keyword>
<dbReference type="Pfam" id="PF13419">
    <property type="entry name" value="HAD_2"/>
    <property type="match status" value="1"/>
</dbReference>
<keyword evidence="4" id="KW-0119">Carbohydrate metabolism</keyword>
<dbReference type="NCBIfam" id="TIGR01509">
    <property type="entry name" value="HAD-SF-IA-v3"/>
    <property type="match status" value="1"/>
</dbReference>
<dbReference type="InterPro" id="IPR023198">
    <property type="entry name" value="PGP-like_dom2"/>
</dbReference>
<dbReference type="Proteomes" id="UP001595556">
    <property type="component" value="Unassembled WGS sequence"/>
</dbReference>
<dbReference type="SFLD" id="SFLDS00003">
    <property type="entry name" value="Haloacid_Dehalogenase"/>
    <property type="match status" value="1"/>
</dbReference>
<dbReference type="SUPFAM" id="SSF56784">
    <property type="entry name" value="HAD-like"/>
    <property type="match status" value="1"/>
</dbReference>
<dbReference type="EMBL" id="JBHRTI010000003">
    <property type="protein sequence ID" value="MFC3146459.1"/>
    <property type="molecule type" value="Genomic_DNA"/>
</dbReference>
<gene>
    <name evidence="5" type="ORF">ACFOEN_02250</name>
</gene>
<proteinExistence type="predicted"/>
<protein>
    <submittedName>
        <fullName evidence="5">HAD family hydrolase</fullName>
        <ecNumber evidence="5">3.-.-.-</ecNumber>
    </submittedName>
</protein>
<dbReference type="Gene3D" id="3.40.50.1000">
    <property type="entry name" value="HAD superfamily/HAD-like"/>
    <property type="match status" value="1"/>
</dbReference>
<evidence type="ECO:0000313" key="6">
    <source>
        <dbReference type="Proteomes" id="UP001595556"/>
    </source>
</evidence>
<evidence type="ECO:0000256" key="4">
    <source>
        <dbReference type="ARBA" id="ARBA00023277"/>
    </source>
</evidence>
<dbReference type="NCBIfam" id="TIGR01549">
    <property type="entry name" value="HAD-SF-IA-v1"/>
    <property type="match status" value="1"/>
</dbReference>
<dbReference type="GO" id="GO:0016787">
    <property type="term" value="F:hydrolase activity"/>
    <property type="evidence" value="ECO:0007669"/>
    <property type="project" value="UniProtKB-KW"/>
</dbReference>
<comment type="caution">
    <text evidence="5">The sequence shown here is derived from an EMBL/GenBank/DDBJ whole genome shotgun (WGS) entry which is preliminary data.</text>
</comment>
<name>A0ABV7GXU0_9BURK</name>
<dbReference type="InterPro" id="IPR050155">
    <property type="entry name" value="HAD-like_hydrolase_sf"/>
</dbReference>
<evidence type="ECO:0000313" key="5">
    <source>
        <dbReference type="EMBL" id="MFC3146459.1"/>
    </source>
</evidence>
<evidence type="ECO:0000256" key="1">
    <source>
        <dbReference type="ARBA" id="ARBA00022723"/>
    </source>
</evidence>
<evidence type="ECO:0000256" key="2">
    <source>
        <dbReference type="ARBA" id="ARBA00022801"/>
    </source>
</evidence>
<dbReference type="SFLD" id="SFLDG01129">
    <property type="entry name" value="C1.5:_HAD__Beta-PGM__Phosphata"/>
    <property type="match status" value="1"/>
</dbReference>
<sequence length="219" mass="23449">MIRAALFDFDGTIADTAPDLAGTANDMRVARGMDPLPMEALRPMVSAGARGMIGVAFGVDKDAQGFETLKTEFLDRYEQRMTQASVLFSGVAELLVELEQRSVPWGVVTNKAQRFAEPLVPAMGLRPRVLICGDTTAYAKPHPEPLLEAARRLGVPSSACAYVGDDLRDVQAARAAGMRSVIATYGYLGDAGSPETWGADAMAQSVPDILGILDGWMTR</sequence>
<reference evidence="6" key="1">
    <citation type="journal article" date="2019" name="Int. J. Syst. Evol. Microbiol.">
        <title>The Global Catalogue of Microorganisms (GCM) 10K type strain sequencing project: providing services to taxonomists for standard genome sequencing and annotation.</title>
        <authorList>
            <consortium name="The Broad Institute Genomics Platform"/>
            <consortium name="The Broad Institute Genome Sequencing Center for Infectious Disease"/>
            <person name="Wu L."/>
            <person name="Ma J."/>
        </authorList>
    </citation>
    <scope>NUCLEOTIDE SEQUENCE [LARGE SCALE GENOMIC DNA]</scope>
    <source>
        <strain evidence="6">KCTC 52168</strain>
    </source>
</reference>
<accession>A0ABV7GXU0</accession>
<dbReference type="PANTHER" id="PTHR43434:SF23">
    <property type="entry name" value="PHOSPHOGLYCOLATE PHOSPHATASE"/>
    <property type="match status" value="1"/>
</dbReference>
<dbReference type="RefSeq" id="WP_377300726.1">
    <property type="nucleotide sequence ID" value="NZ_CP180191.1"/>
</dbReference>
<evidence type="ECO:0000256" key="3">
    <source>
        <dbReference type="ARBA" id="ARBA00022842"/>
    </source>
</evidence>
<organism evidence="5 6">
    <name type="scientific">Piscinibacterium candidicorallinum</name>
    <dbReference type="NCBI Taxonomy" id="1793872"/>
    <lineage>
        <taxon>Bacteria</taxon>
        <taxon>Pseudomonadati</taxon>
        <taxon>Pseudomonadota</taxon>
        <taxon>Betaproteobacteria</taxon>
        <taxon>Burkholderiales</taxon>
        <taxon>Piscinibacterium</taxon>
    </lineage>
</organism>
<dbReference type="InterPro" id="IPR023214">
    <property type="entry name" value="HAD_sf"/>
</dbReference>
<dbReference type="EC" id="3.-.-.-" evidence="5"/>
<keyword evidence="2 5" id="KW-0378">Hydrolase</keyword>
<dbReference type="InterPro" id="IPR041492">
    <property type="entry name" value="HAD_2"/>
</dbReference>
<dbReference type="InterPro" id="IPR006439">
    <property type="entry name" value="HAD-SF_hydro_IA"/>
</dbReference>